<evidence type="ECO:0000256" key="5">
    <source>
        <dbReference type="SAM" id="Phobius"/>
    </source>
</evidence>
<dbReference type="PANTHER" id="PTHR24064">
    <property type="entry name" value="SOLUTE CARRIER FAMILY 22 MEMBER"/>
    <property type="match status" value="1"/>
</dbReference>
<evidence type="ECO:0000259" key="6">
    <source>
        <dbReference type="PROSITE" id="PS50850"/>
    </source>
</evidence>
<evidence type="ECO:0000256" key="2">
    <source>
        <dbReference type="ARBA" id="ARBA00022692"/>
    </source>
</evidence>
<organism evidence="7 8">
    <name type="scientific">Desmophyllum pertusum</name>
    <dbReference type="NCBI Taxonomy" id="174260"/>
    <lineage>
        <taxon>Eukaryota</taxon>
        <taxon>Metazoa</taxon>
        <taxon>Cnidaria</taxon>
        <taxon>Anthozoa</taxon>
        <taxon>Hexacorallia</taxon>
        <taxon>Scleractinia</taxon>
        <taxon>Caryophylliina</taxon>
        <taxon>Caryophylliidae</taxon>
        <taxon>Desmophyllum</taxon>
    </lineage>
</organism>
<dbReference type="GO" id="GO:0022857">
    <property type="term" value="F:transmembrane transporter activity"/>
    <property type="evidence" value="ECO:0007669"/>
    <property type="project" value="InterPro"/>
</dbReference>
<accession>A0A9X0CGL2</accession>
<dbReference type="EMBL" id="MU827785">
    <property type="protein sequence ID" value="KAJ7333866.1"/>
    <property type="molecule type" value="Genomic_DNA"/>
</dbReference>
<evidence type="ECO:0000256" key="3">
    <source>
        <dbReference type="ARBA" id="ARBA00022989"/>
    </source>
</evidence>
<keyword evidence="3 5" id="KW-1133">Transmembrane helix</keyword>
<dbReference type="SUPFAM" id="SSF103473">
    <property type="entry name" value="MFS general substrate transporter"/>
    <property type="match status" value="1"/>
</dbReference>
<feature type="transmembrane region" description="Helical" evidence="5">
    <location>
        <begin position="145"/>
        <end position="164"/>
    </location>
</feature>
<dbReference type="InterPro" id="IPR036259">
    <property type="entry name" value="MFS_trans_sf"/>
</dbReference>
<feature type="domain" description="Major facilitator superfamily (MFS) profile" evidence="6">
    <location>
        <begin position="43"/>
        <end position="225"/>
    </location>
</feature>
<evidence type="ECO:0000256" key="4">
    <source>
        <dbReference type="ARBA" id="ARBA00023136"/>
    </source>
</evidence>
<dbReference type="AlphaFoldDB" id="A0A9X0CGL2"/>
<comment type="subcellular location">
    <subcellularLocation>
        <location evidence="1">Membrane</location>
        <topology evidence="1">Multi-pass membrane protein</topology>
    </subcellularLocation>
</comment>
<keyword evidence="2 5" id="KW-0812">Transmembrane</keyword>
<keyword evidence="4 5" id="KW-0472">Membrane</keyword>
<dbReference type="InterPro" id="IPR005828">
    <property type="entry name" value="MFS_sugar_transport-like"/>
</dbReference>
<feature type="transmembrane region" description="Helical" evidence="5">
    <location>
        <begin position="170"/>
        <end position="191"/>
    </location>
</feature>
<dbReference type="Gene3D" id="1.20.1250.20">
    <property type="entry name" value="MFS general substrate transporter like domains"/>
    <property type="match status" value="1"/>
</dbReference>
<name>A0A9X0CGL2_9CNID</name>
<evidence type="ECO:0000256" key="1">
    <source>
        <dbReference type="ARBA" id="ARBA00004141"/>
    </source>
</evidence>
<reference evidence="7" key="1">
    <citation type="submission" date="2023-01" db="EMBL/GenBank/DDBJ databases">
        <title>Genome assembly of the deep-sea coral Lophelia pertusa.</title>
        <authorList>
            <person name="Herrera S."/>
            <person name="Cordes E."/>
        </authorList>
    </citation>
    <scope>NUCLEOTIDE SEQUENCE</scope>
    <source>
        <strain evidence="7">USNM1676648</strain>
        <tissue evidence="7">Polyp</tissue>
    </source>
</reference>
<sequence length="225" mass="24527">MDETLAEHSEELNKNRSTKEIKSYEFDDLLRLTGGFGRYQMALYVFVCLVSIPTGAQLLVQIFYGASPPLSCISTSGNETCDSGKCCSSCEKYGFSGPFTSAVSEWDLICDRRHLKAMTQAVFMAGLLVGAVLFGSISDHFGRKISFFTSIGLLATFGVASAVADCLSLFSLFRFFAGAGTIGCLLVRFVYCIEMVVTAHRSLIGMINMLFLTVGICVFSTYLLT</sequence>
<evidence type="ECO:0000313" key="7">
    <source>
        <dbReference type="EMBL" id="KAJ7333866.1"/>
    </source>
</evidence>
<feature type="transmembrane region" description="Helical" evidence="5">
    <location>
        <begin position="41"/>
        <end position="64"/>
    </location>
</feature>
<proteinExistence type="predicted"/>
<evidence type="ECO:0000313" key="8">
    <source>
        <dbReference type="Proteomes" id="UP001163046"/>
    </source>
</evidence>
<dbReference type="Pfam" id="PF00083">
    <property type="entry name" value="Sugar_tr"/>
    <property type="match status" value="1"/>
</dbReference>
<gene>
    <name evidence="7" type="ORF">OS493_015959</name>
</gene>
<protein>
    <recommendedName>
        <fullName evidence="6">Major facilitator superfamily (MFS) profile domain-containing protein</fullName>
    </recommendedName>
</protein>
<feature type="transmembrane region" description="Helical" evidence="5">
    <location>
        <begin position="121"/>
        <end position="138"/>
    </location>
</feature>
<dbReference type="Proteomes" id="UP001163046">
    <property type="component" value="Unassembled WGS sequence"/>
</dbReference>
<dbReference type="PROSITE" id="PS50850">
    <property type="entry name" value="MFS"/>
    <property type="match status" value="1"/>
</dbReference>
<dbReference type="GO" id="GO:0016020">
    <property type="term" value="C:membrane"/>
    <property type="evidence" value="ECO:0007669"/>
    <property type="project" value="UniProtKB-SubCell"/>
</dbReference>
<dbReference type="OrthoDB" id="5978429at2759"/>
<keyword evidence="8" id="KW-1185">Reference proteome</keyword>
<comment type="caution">
    <text evidence="7">The sequence shown here is derived from an EMBL/GenBank/DDBJ whole genome shotgun (WGS) entry which is preliminary data.</text>
</comment>
<feature type="transmembrane region" description="Helical" evidence="5">
    <location>
        <begin position="203"/>
        <end position="224"/>
    </location>
</feature>
<dbReference type="InterPro" id="IPR020846">
    <property type="entry name" value="MFS_dom"/>
</dbReference>